<dbReference type="SMART" id="SM00020">
    <property type="entry name" value="Tryp_SPc"/>
    <property type="match status" value="1"/>
</dbReference>
<evidence type="ECO:0000256" key="3">
    <source>
        <dbReference type="ARBA" id="ARBA00022588"/>
    </source>
</evidence>
<keyword evidence="3" id="KW-0399">Innate immunity</keyword>
<comment type="similarity">
    <text evidence="8">Belongs to the peptidase S1 family. CLIP subfamily.</text>
</comment>
<dbReference type="VEuPathDB" id="VectorBase:AALC636_035855"/>
<keyword evidence="6" id="KW-1015">Disulfide bond</keyword>
<dbReference type="PROSITE" id="PS50240">
    <property type="entry name" value="TRYPSIN_DOM"/>
    <property type="match status" value="1"/>
</dbReference>
<keyword evidence="5" id="KW-0391">Immunity</keyword>
<evidence type="ECO:0000256" key="4">
    <source>
        <dbReference type="ARBA" id="ARBA00022729"/>
    </source>
</evidence>
<dbReference type="Pfam" id="PF00089">
    <property type="entry name" value="Trypsin"/>
    <property type="match status" value="1"/>
</dbReference>
<proteinExistence type="inferred from homology"/>
<dbReference type="InterPro" id="IPR043504">
    <property type="entry name" value="Peptidase_S1_PA_chymotrypsin"/>
</dbReference>
<evidence type="ECO:0000256" key="1">
    <source>
        <dbReference type="ARBA" id="ARBA00004613"/>
    </source>
</evidence>
<dbReference type="PANTHER" id="PTHR24258">
    <property type="entry name" value="SERINE PROTEASE-RELATED"/>
    <property type="match status" value="1"/>
</dbReference>
<evidence type="ECO:0000313" key="11">
    <source>
        <dbReference type="EMBL" id="JAV47245.1"/>
    </source>
</evidence>
<dbReference type="InterPro" id="IPR009003">
    <property type="entry name" value="Peptidase_S1_PA"/>
</dbReference>
<organism evidence="11">
    <name type="scientific">Aedes albopictus</name>
    <name type="common">Asian tiger mosquito</name>
    <name type="synonym">Stegomyia albopicta</name>
    <dbReference type="NCBI Taxonomy" id="7160"/>
    <lineage>
        <taxon>Eukaryota</taxon>
        <taxon>Metazoa</taxon>
        <taxon>Ecdysozoa</taxon>
        <taxon>Arthropoda</taxon>
        <taxon>Hexapoda</taxon>
        <taxon>Insecta</taxon>
        <taxon>Pterygota</taxon>
        <taxon>Neoptera</taxon>
        <taxon>Endopterygota</taxon>
        <taxon>Diptera</taxon>
        <taxon>Nematocera</taxon>
        <taxon>Culicoidea</taxon>
        <taxon>Culicidae</taxon>
        <taxon>Culicinae</taxon>
        <taxon>Aedini</taxon>
        <taxon>Aedes</taxon>
        <taxon>Stegomyia</taxon>
    </lineage>
</organism>
<comment type="subcellular location">
    <subcellularLocation>
        <location evidence="1">Secreted</location>
    </subcellularLocation>
</comment>
<dbReference type="GO" id="GO:0006508">
    <property type="term" value="P:proteolysis"/>
    <property type="evidence" value="ECO:0007669"/>
    <property type="project" value="UniProtKB-KW"/>
</dbReference>
<keyword evidence="4 9" id="KW-0732">Signal</keyword>
<dbReference type="PRINTS" id="PR00722">
    <property type="entry name" value="CHYMOTRYPSIN"/>
</dbReference>
<dbReference type="EMBL" id="GEHC01000400">
    <property type="protein sequence ID" value="JAV47245.1"/>
    <property type="molecule type" value="Transcribed_RNA"/>
</dbReference>
<evidence type="ECO:0000256" key="2">
    <source>
        <dbReference type="ARBA" id="ARBA00022525"/>
    </source>
</evidence>
<feature type="signal peptide" evidence="9">
    <location>
        <begin position="1"/>
        <end position="23"/>
    </location>
</feature>
<dbReference type="VEuPathDB" id="VectorBase:AALFPA_052003"/>
<feature type="domain" description="Peptidase S1" evidence="10">
    <location>
        <begin position="124"/>
        <end position="368"/>
    </location>
</feature>
<dbReference type="CDD" id="cd00190">
    <property type="entry name" value="Tryp_SPc"/>
    <property type="match status" value="1"/>
</dbReference>
<dbReference type="Gene3D" id="2.40.10.10">
    <property type="entry name" value="Trypsin-like serine proteases"/>
    <property type="match status" value="1"/>
</dbReference>
<dbReference type="InterPro" id="IPR018114">
    <property type="entry name" value="TRYPSIN_HIS"/>
</dbReference>
<evidence type="ECO:0000256" key="5">
    <source>
        <dbReference type="ARBA" id="ARBA00022859"/>
    </source>
</evidence>
<dbReference type="InterPro" id="IPR001314">
    <property type="entry name" value="Peptidase_S1A"/>
</dbReference>
<keyword evidence="11" id="KW-0645">Protease</keyword>
<dbReference type="GO" id="GO:0004252">
    <property type="term" value="F:serine-type endopeptidase activity"/>
    <property type="evidence" value="ECO:0007669"/>
    <property type="project" value="InterPro"/>
</dbReference>
<protein>
    <submittedName>
        <fullName evidence="11">Putative trypsin-like serine protease</fullName>
    </submittedName>
</protein>
<evidence type="ECO:0000256" key="6">
    <source>
        <dbReference type="ARBA" id="ARBA00023157"/>
    </source>
</evidence>
<dbReference type="GO" id="GO:0045087">
    <property type="term" value="P:innate immune response"/>
    <property type="evidence" value="ECO:0007669"/>
    <property type="project" value="UniProtKB-KW"/>
</dbReference>
<evidence type="ECO:0000256" key="7">
    <source>
        <dbReference type="ARBA" id="ARBA00023180"/>
    </source>
</evidence>
<name>A0A1W7R807_AEDAL</name>
<feature type="chain" id="PRO_5012958641" evidence="9">
    <location>
        <begin position="24"/>
        <end position="372"/>
    </location>
</feature>
<keyword evidence="2" id="KW-0964">Secreted</keyword>
<dbReference type="AlphaFoldDB" id="A0A1W7R807"/>
<dbReference type="SUPFAM" id="SSF50494">
    <property type="entry name" value="Trypsin-like serine proteases"/>
    <property type="match status" value="1"/>
</dbReference>
<accession>A0A1W7R807</accession>
<reference evidence="11" key="1">
    <citation type="submission" date="2016-03" db="EMBL/GenBank/DDBJ databases">
        <title>RNAseq analyses of the sensorial organs of adult female Aedes albopictus.</title>
        <authorList>
            <person name="Fabrizio L."/>
            <person name="Ribeiro J.M."/>
            <person name="Arca B."/>
        </authorList>
    </citation>
    <scope>NUCLEOTIDE SEQUENCE</scope>
</reference>
<dbReference type="FunFam" id="2.40.10.10:FF:000028">
    <property type="entry name" value="Serine protease easter"/>
    <property type="match status" value="1"/>
</dbReference>
<evidence type="ECO:0000256" key="9">
    <source>
        <dbReference type="SAM" id="SignalP"/>
    </source>
</evidence>
<evidence type="ECO:0000256" key="8">
    <source>
        <dbReference type="ARBA" id="ARBA00024195"/>
    </source>
</evidence>
<dbReference type="VEuPathDB" id="VectorBase:AALF026383"/>
<keyword evidence="7" id="KW-0325">Glycoprotein</keyword>
<dbReference type="GO" id="GO:0005576">
    <property type="term" value="C:extracellular region"/>
    <property type="evidence" value="ECO:0007669"/>
    <property type="project" value="UniProtKB-SubCell"/>
</dbReference>
<evidence type="ECO:0000259" key="10">
    <source>
        <dbReference type="PROSITE" id="PS50240"/>
    </source>
</evidence>
<sequence>MRLLFALVCIITLILSYDRFVWCNKLSAEVDVFKDFKKCEGGYCVPLRMCRNGSIHIHNNFEIPFNEELIYVDLDDQTDSCGEFLLQCCAVKEGVSSKLIEQPVPLLKNDSSSAIKSLPPTCGLVYRTSRSGTGQFGEFPWNAALLKRETLLDIETSQYFCGGSLIHPQVVLTAAHCVKPSINELDTLVVRLGEWDNVTDNEPPQHQNLGVRKIILHENYLDQIAHNNLALLILDRRASLNVHINPICLPNAGDNFDDQRCIVPGWDKEEGKFSKVPKMIELPMIPRQKCNQLFRARFGPFFHFHKSFTCAGLDICKIDGGSPLACQRDGAFVQAGIIARQIGCGSANVPGTYVKVSDFIAWIKQKMQAEGM</sequence>
<keyword evidence="11" id="KW-0378">Hydrolase</keyword>
<dbReference type="PROSITE" id="PS00134">
    <property type="entry name" value="TRYPSIN_HIS"/>
    <property type="match status" value="1"/>
</dbReference>
<dbReference type="PANTHER" id="PTHR24258:SF129">
    <property type="entry name" value="LP15124P-RELATED"/>
    <property type="match status" value="1"/>
</dbReference>
<dbReference type="InterPro" id="IPR001254">
    <property type="entry name" value="Trypsin_dom"/>
</dbReference>